<proteinExistence type="predicted"/>
<evidence type="ECO:0000313" key="1">
    <source>
        <dbReference type="EMBL" id="OPJ72333.1"/>
    </source>
</evidence>
<keyword evidence="2" id="KW-1185">Reference proteome</keyword>
<dbReference type="EMBL" id="LSYS01007194">
    <property type="protein sequence ID" value="OPJ72333.1"/>
    <property type="molecule type" value="Genomic_DNA"/>
</dbReference>
<protein>
    <submittedName>
        <fullName evidence="1">Uncharacterized protein</fullName>
    </submittedName>
</protein>
<organism evidence="1 2">
    <name type="scientific">Patagioenas fasciata monilis</name>
    <dbReference type="NCBI Taxonomy" id="372326"/>
    <lineage>
        <taxon>Eukaryota</taxon>
        <taxon>Metazoa</taxon>
        <taxon>Chordata</taxon>
        <taxon>Craniata</taxon>
        <taxon>Vertebrata</taxon>
        <taxon>Euteleostomi</taxon>
        <taxon>Archelosauria</taxon>
        <taxon>Archosauria</taxon>
        <taxon>Dinosauria</taxon>
        <taxon>Saurischia</taxon>
        <taxon>Theropoda</taxon>
        <taxon>Coelurosauria</taxon>
        <taxon>Aves</taxon>
        <taxon>Neognathae</taxon>
        <taxon>Neoaves</taxon>
        <taxon>Columbimorphae</taxon>
        <taxon>Columbiformes</taxon>
        <taxon>Columbidae</taxon>
        <taxon>Patagioenas</taxon>
    </lineage>
</organism>
<reference evidence="1 2" key="1">
    <citation type="submission" date="2016-02" db="EMBL/GenBank/DDBJ databases">
        <title>Band-tailed pigeon sequencing and assembly.</title>
        <authorList>
            <person name="Soares A.E."/>
            <person name="Novak B.J."/>
            <person name="Rice E.S."/>
            <person name="O'Connell B."/>
            <person name="Chang D."/>
            <person name="Weber S."/>
            <person name="Shapiro B."/>
        </authorList>
    </citation>
    <scope>NUCLEOTIDE SEQUENCE [LARGE SCALE GENOMIC DNA]</scope>
    <source>
        <strain evidence="1">BTP2013</strain>
        <tissue evidence="1">Blood</tissue>
    </source>
</reference>
<evidence type="ECO:0000313" key="2">
    <source>
        <dbReference type="Proteomes" id="UP000190648"/>
    </source>
</evidence>
<comment type="caution">
    <text evidence="1">The sequence shown here is derived from an EMBL/GenBank/DDBJ whole genome shotgun (WGS) entry which is preliminary data.</text>
</comment>
<gene>
    <name evidence="1" type="ORF">AV530_018777</name>
</gene>
<accession>A0A1V4JJG5</accession>
<sequence>MLRTSPEMPHLPLLAANFCVGLSITCKLNIISTSVSLHGDKDPPCGNLYQQILLRKSLLWTVYTPKLRQCTGGEKTEDL</sequence>
<name>A0A1V4JJG5_PATFA</name>
<dbReference type="Proteomes" id="UP000190648">
    <property type="component" value="Unassembled WGS sequence"/>
</dbReference>
<dbReference type="AlphaFoldDB" id="A0A1V4JJG5"/>